<keyword evidence="1" id="KW-1133">Transmembrane helix</keyword>
<feature type="transmembrane region" description="Helical" evidence="1">
    <location>
        <begin position="158"/>
        <end position="179"/>
    </location>
</feature>
<keyword evidence="3" id="KW-1185">Reference proteome</keyword>
<dbReference type="Proteomes" id="UP000465601">
    <property type="component" value="Unassembled WGS sequence"/>
</dbReference>
<evidence type="ECO:0000313" key="3">
    <source>
        <dbReference type="Proteomes" id="UP000465601"/>
    </source>
</evidence>
<sequence>MTSNKIEELIKKRQMENKKKKNQTPYGIGVTLLALVIYLALLNYNLRFSSFWIIGILIGVTMQRSRFCFAASFRDPIMVGSTSLLKAILIALIISTVGFFIIQYNTIEIHGLHLLENIPGQLKPVGLHTALGAILFGVGMVIAGGCASGTLMRIGEGYILQIVVLIGFIIGATMGARHFEFWDKILISKSKTIYIPKYLGLFPSLIIQLIVLVGLYFVADWFDKKNSIMSSM</sequence>
<name>A0A833M9M3_9FIRM</name>
<accession>A0A833M9M3</accession>
<feature type="transmembrane region" description="Helical" evidence="1">
    <location>
        <begin position="25"/>
        <end position="44"/>
    </location>
</feature>
<dbReference type="OrthoDB" id="9794165at2"/>
<keyword evidence="1" id="KW-0812">Transmembrane</keyword>
<feature type="transmembrane region" description="Helical" evidence="1">
    <location>
        <begin position="50"/>
        <end position="72"/>
    </location>
</feature>
<comment type="caution">
    <text evidence="2">The sequence shown here is derived from an EMBL/GenBank/DDBJ whole genome shotgun (WGS) entry which is preliminary data.</text>
</comment>
<feature type="transmembrane region" description="Helical" evidence="1">
    <location>
        <begin position="199"/>
        <end position="222"/>
    </location>
</feature>
<keyword evidence="1" id="KW-0472">Membrane</keyword>
<proteinExistence type="predicted"/>
<dbReference type="EMBL" id="WBZB01000022">
    <property type="protein sequence ID" value="KAB3530243.1"/>
    <property type="molecule type" value="Genomic_DNA"/>
</dbReference>
<dbReference type="RefSeq" id="WP_151865728.1">
    <property type="nucleotide sequence ID" value="NZ_WBZB01000022.1"/>
</dbReference>
<reference evidence="2 3" key="1">
    <citation type="submission" date="2019-10" db="EMBL/GenBank/DDBJ databases">
        <title>Alkaliphilus serpentinus sp. nov. and Alkaliphilus pronyensis sp. nov., two novel anaerobic alkaliphilic species isolated from the serpentinized-hosted hydrothermal field of the Prony Bay (New Caledonia).</title>
        <authorList>
            <person name="Postec A."/>
        </authorList>
    </citation>
    <scope>NUCLEOTIDE SEQUENCE [LARGE SCALE GENOMIC DNA]</scope>
    <source>
        <strain evidence="2 3">LacT</strain>
    </source>
</reference>
<protein>
    <submittedName>
        <fullName evidence="2">YeeE/YedE family protein</fullName>
    </submittedName>
</protein>
<evidence type="ECO:0000313" key="2">
    <source>
        <dbReference type="EMBL" id="KAB3530243.1"/>
    </source>
</evidence>
<organism evidence="2 3">
    <name type="scientific">Alkaliphilus serpentinus</name>
    <dbReference type="NCBI Taxonomy" id="1482731"/>
    <lineage>
        <taxon>Bacteria</taxon>
        <taxon>Bacillati</taxon>
        <taxon>Bacillota</taxon>
        <taxon>Clostridia</taxon>
        <taxon>Peptostreptococcales</taxon>
        <taxon>Natronincolaceae</taxon>
        <taxon>Alkaliphilus</taxon>
    </lineage>
</organism>
<dbReference type="AlphaFoldDB" id="A0A833M9M3"/>
<feature type="transmembrane region" description="Helical" evidence="1">
    <location>
        <begin position="125"/>
        <end position="146"/>
    </location>
</feature>
<evidence type="ECO:0000256" key="1">
    <source>
        <dbReference type="SAM" id="Phobius"/>
    </source>
</evidence>
<gene>
    <name evidence="2" type="ORF">F8153_07440</name>
</gene>
<dbReference type="InterPro" id="IPR007272">
    <property type="entry name" value="Sulf_transp_TsuA/YedE"/>
</dbReference>
<feature type="transmembrane region" description="Helical" evidence="1">
    <location>
        <begin position="84"/>
        <end position="105"/>
    </location>
</feature>
<dbReference type="Pfam" id="PF04143">
    <property type="entry name" value="Sulf_transp"/>
    <property type="match status" value="1"/>
</dbReference>